<evidence type="ECO:0000313" key="2">
    <source>
        <dbReference type="Proteomes" id="UP000214606"/>
    </source>
</evidence>
<dbReference type="Proteomes" id="UP000214606">
    <property type="component" value="Chromosome"/>
</dbReference>
<proteinExistence type="predicted"/>
<dbReference type="RefSeq" id="WP_066248214.1">
    <property type="nucleotide sequence ID" value="NZ_CP017703.1"/>
</dbReference>
<name>A0A161W6U7_9BACI</name>
<reference evidence="1 2" key="1">
    <citation type="submission" date="2016-10" db="EMBL/GenBank/DDBJ databases">
        <title>The whole genome sequencing and assembly of Aeribacillus pallidus KCTC3564 strain.</title>
        <authorList>
            <person name="Lee Y.-J."/>
            <person name="Park M.-K."/>
            <person name="Yi H."/>
            <person name="Bahn Y.-S."/>
            <person name="Kim J.F."/>
            <person name="Lee D.-W."/>
        </authorList>
    </citation>
    <scope>NUCLEOTIDE SEQUENCE [LARGE SCALE GENOMIC DNA]</scope>
    <source>
        <strain evidence="1 2">KCTC3564</strain>
    </source>
</reference>
<dbReference type="EMBL" id="CP017703">
    <property type="protein sequence ID" value="ASS90593.1"/>
    <property type="molecule type" value="Genomic_DNA"/>
</dbReference>
<sequence length="82" mass="9621">MSNNYDFKVAWCPICSQGWVEIVKDVATQELYVMCSDCETEWDNPENITTSNARIELSENQVTNPTIEEIRNINWEKYIINE</sequence>
<accession>A0A161W6U7</accession>
<accession>A0A223E5X4</accession>
<dbReference type="KEGG" id="apak:AP3564_10485"/>
<gene>
    <name evidence="1" type="ORF">AP3564_10485</name>
</gene>
<dbReference type="AlphaFoldDB" id="A0A161W6U7"/>
<organism evidence="1 2">
    <name type="scientific">Aeribacillus pallidus</name>
    <dbReference type="NCBI Taxonomy" id="33936"/>
    <lineage>
        <taxon>Bacteria</taxon>
        <taxon>Bacillati</taxon>
        <taxon>Bacillota</taxon>
        <taxon>Bacilli</taxon>
        <taxon>Bacillales</taxon>
        <taxon>Bacillaceae</taxon>
        <taxon>Aeribacillus</taxon>
    </lineage>
</organism>
<evidence type="ECO:0000313" key="1">
    <source>
        <dbReference type="EMBL" id="ASS90593.1"/>
    </source>
</evidence>
<protein>
    <submittedName>
        <fullName evidence="1">Uncharacterized protein</fullName>
    </submittedName>
</protein>